<protein>
    <submittedName>
        <fullName evidence="1">Uncharacterized protein</fullName>
    </submittedName>
</protein>
<dbReference type="RefSeq" id="WP_380026647.1">
    <property type="nucleotide sequence ID" value="NZ_JBHSHC010000112.1"/>
</dbReference>
<evidence type="ECO:0000313" key="2">
    <source>
        <dbReference type="Proteomes" id="UP001596002"/>
    </source>
</evidence>
<evidence type="ECO:0000313" key="1">
    <source>
        <dbReference type="EMBL" id="MFC4768701.1"/>
    </source>
</evidence>
<sequence length="89" mass="10775">MNQTIALPKQEEFQDVQWVIENKSRLDEVLYDQIYELDSFFVRKAILANKYTAEVVEEFIYKTGSRRHFNRCFLSSDLIQMLVEFFNRK</sequence>
<dbReference type="EMBL" id="JBHSHC010000112">
    <property type="protein sequence ID" value="MFC4768701.1"/>
    <property type="molecule type" value="Genomic_DNA"/>
</dbReference>
<dbReference type="Proteomes" id="UP001596002">
    <property type="component" value="Unassembled WGS sequence"/>
</dbReference>
<gene>
    <name evidence="1" type="ORF">ACFO8Q_15255</name>
</gene>
<comment type="caution">
    <text evidence="1">The sequence shown here is derived from an EMBL/GenBank/DDBJ whole genome shotgun (WGS) entry which is preliminary data.</text>
</comment>
<proteinExistence type="predicted"/>
<reference evidence="2" key="1">
    <citation type="journal article" date="2019" name="Int. J. Syst. Evol. Microbiol.">
        <title>The Global Catalogue of Microorganisms (GCM) 10K type strain sequencing project: providing services to taxonomists for standard genome sequencing and annotation.</title>
        <authorList>
            <consortium name="The Broad Institute Genomics Platform"/>
            <consortium name="The Broad Institute Genome Sequencing Center for Infectious Disease"/>
            <person name="Wu L."/>
            <person name="Ma J."/>
        </authorList>
    </citation>
    <scope>NUCLEOTIDE SEQUENCE [LARGE SCALE GENOMIC DNA]</scope>
    <source>
        <strain evidence="2">WYCCWR 12678</strain>
    </source>
</reference>
<accession>A0ABV9Q2J4</accession>
<name>A0ABV9Q2J4_9BACL</name>
<organism evidence="1 2">
    <name type="scientific">Effusibacillus consociatus</name>
    <dbReference type="NCBI Taxonomy" id="1117041"/>
    <lineage>
        <taxon>Bacteria</taxon>
        <taxon>Bacillati</taxon>
        <taxon>Bacillota</taxon>
        <taxon>Bacilli</taxon>
        <taxon>Bacillales</taxon>
        <taxon>Alicyclobacillaceae</taxon>
        <taxon>Effusibacillus</taxon>
    </lineage>
</organism>
<keyword evidence="2" id="KW-1185">Reference proteome</keyword>